<dbReference type="SUPFAM" id="SSF48295">
    <property type="entry name" value="TrpR-like"/>
    <property type="match status" value="1"/>
</dbReference>
<feature type="compositionally biased region" description="Basic residues" evidence="2">
    <location>
        <begin position="116"/>
        <end position="128"/>
    </location>
</feature>
<dbReference type="PANTHER" id="PTHR33795">
    <property type="entry name" value="INSERTION ELEMENT IS150 PROTEIN INSJ"/>
    <property type="match status" value="1"/>
</dbReference>
<dbReference type="Gene3D" id="1.10.10.10">
    <property type="entry name" value="Winged helix-like DNA-binding domain superfamily/Winged helix DNA-binding domain"/>
    <property type="match status" value="1"/>
</dbReference>
<feature type="region of interest" description="Disordered" evidence="2">
    <location>
        <begin position="108"/>
        <end position="140"/>
    </location>
</feature>
<dbReference type="AlphaFoldDB" id="A0A0A7I3M6"/>
<evidence type="ECO:0000313" key="5">
    <source>
        <dbReference type="Proteomes" id="UP000030625"/>
    </source>
</evidence>
<reference evidence="4 5" key="1">
    <citation type="journal article" date="2015" name="Genome Announc.">
        <title>Complete and Assembled Genome Sequence of Bifidobacterium kashiwanohense PV20-2, Isolated from the Feces of an Anemic Kenyan Infant.</title>
        <authorList>
            <person name="Vazquez-Gutierrez P."/>
            <person name="Lacroix C."/>
            <person name="Chassard C."/>
            <person name="Klumpp J."/>
            <person name="Jans C."/>
            <person name="Stevens M.J."/>
        </authorList>
    </citation>
    <scope>NUCLEOTIDE SEQUENCE [LARGE SCALE GENOMIC DNA]</scope>
    <source>
        <strain evidence="4 5">PV20-2</strain>
    </source>
</reference>
<gene>
    <name evidence="4" type="ORF">AH68_04560</name>
</gene>
<dbReference type="GO" id="GO:0043565">
    <property type="term" value="F:sequence-specific DNA binding"/>
    <property type="evidence" value="ECO:0007669"/>
    <property type="project" value="InterPro"/>
</dbReference>
<evidence type="ECO:0000256" key="2">
    <source>
        <dbReference type="SAM" id="MobiDB-lite"/>
    </source>
</evidence>
<dbReference type="PANTHER" id="PTHR33795:SF1">
    <property type="entry name" value="INSERTION ELEMENT IS150 PROTEIN INSJ"/>
    <property type="match status" value="1"/>
</dbReference>
<feature type="compositionally biased region" description="Basic and acidic residues" evidence="2">
    <location>
        <begin position="129"/>
        <end position="138"/>
    </location>
</feature>
<dbReference type="EMBL" id="CP007456">
    <property type="protein sequence ID" value="AIZ14466.1"/>
    <property type="molecule type" value="Genomic_DNA"/>
</dbReference>
<evidence type="ECO:0000256" key="1">
    <source>
        <dbReference type="ARBA" id="ARBA00038232"/>
    </source>
</evidence>
<feature type="domain" description="Insertion element IS150 protein InsJ-like helix-turn-helix" evidence="3">
    <location>
        <begin position="80"/>
        <end position="123"/>
    </location>
</feature>
<dbReference type="InterPro" id="IPR009057">
    <property type="entry name" value="Homeodomain-like_sf"/>
</dbReference>
<dbReference type="OrthoDB" id="3233355at2"/>
<feature type="region of interest" description="Disordered" evidence="2">
    <location>
        <begin position="161"/>
        <end position="188"/>
    </location>
</feature>
<protein>
    <submittedName>
        <fullName evidence="4">Transposase</fullName>
    </submittedName>
</protein>
<dbReference type="RefSeq" id="WP_039199817.1">
    <property type="nucleotide sequence ID" value="NZ_CP007456.1"/>
</dbReference>
<dbReference type="InterPro" id="IPR036388">
    <property type="entry name" value="WH-like_DNA-bd_sf"/>
</dbReference>
<dbReference type="InterPro" id="IPR010921">
    <property type="entry name" value="Trp_repressor/repl_initiator"/>
</dbReference>
<evidence type="ECO:0000313" key="4">
    <source>
        <dbReference type="EMBL" id="AIZ14466.1"/>
    </source>
</evidence>
<dbReference type="SUPFAM" id="SSF46689">
    <property type="entry name" value="Homeodomain-like"/>
    <property type="match status" value="1"/>
</dbReference>
<dbReference type="KEGG" id="bka:AH68_04560"/>
<dbReference type="InterPro" id="IPR052057">
    <property type="entry name" value="IS150/IS1296_orfA-like"/>
</dbReference>
<evidence type="ECO:0000259" key="3">
    <source>
        <dbReference type="Pfam" id="PF13518"/>
    </source>
</evidence>
<dbReference type="Proteomes" id="UP000030625">
    <property type="component" value="Chromosome"/>
</dbReference>
<proteinExistence type="inferred from homology"/>
<feature type="compositionally biased region" description="Low complexity" evidence="2">
    <location>
        <begin position="172"/>
        <end position="188"/>
    </location>
</feature>
<comment type="similarity">
    <text evidence="1">Belongs to the IS150/IS1296 orfA family.</text>
</comment>
<accession>A0A0A7I3M6</accession>
<dbReference type="Pfam" id="PF13518">
    <property type="entry name" value="HTH_28"/>
    <property type="match status" value="1"/>
</dbReference>
<dbReference type="InterPro" id="IPR055247">
    <property type="entry name" value="InsJ-like_HTH"/>
</dbReference>
<sequence>MREDRRRRYDDGFRREALELIKAGAGKDTLARRLAIPVYTARNWIMLYRSGGEEAVMGGGGSRRYDWETKVAAARDHVENGLTKTEAMARHGIASIASLERWCRDYRSGGPEALRPKPKGRPKGARSRPKPEPTREQELAEQVAYLKAKVAYLEKLRALRASKSRGASEAPSSDCSRGGDTGSTTSSR</sequence>
<dbReference type="STRING" id="1447716.AH68_04560"/>
<organism evidence="4 5">
    <name type="scientific">Bifidobacterium catenulatum PV20-2</name>
    <dbReference type="NCBI Taxonomy" id="1447716"/>
    <lineage>
        <taxon>Bacteria</taxon>
        <taxon>Bacillati</taxon>
        <taxon>Actinomycetota</taxon>
        <taxon>Actinomycetes</taxon>
        <taxon>Bifidobacteriales</taxon>
        <taxon>Bifidobacteriaceae</taxon>
        <taxon>Bifidobacterium</taxon>
    </lineage>
</organism>
<dbReference type="HOGENOM" id="CLU_027402_17_1_11"/>
<name>A0A0A7I3M6_9BIFI</name>